<dbReference type="AlphaFoldDB" id="A0A0F9A8S2"/>
<gene>
    <name evidence="1" type="ORF">LCGC14_2601780</name>
</gene>
<reference evidence="1" key="1">
    <citation type="journal article" date="2015" name="Nature">
        <title>Complex archaea that bridge the gap between prokaryotes and eukaryotes.</title>
        <authorList>
            <person name="Spang A."/>
            <person name="Saw J.H."/>
            <person name="Jorgensen S.L."/>
            <person name="Zaremba-Niedzwiedzka K."/>
            <person name="Martijn J."/>
            <person name="Lind A.E."/>
            <person name="van Eijk R."/>
            <person name="Schleper C."/>
            <person name="Guy L."/>
            <person name="Ettema T.J."/>
        </authorList>
    </citation>
    <scope>NUCLEOTIDE SEQUENCE</scope>
</reference>
<sequence>YPLHDYCTKEQWEILCRAVQETDHD</sequence>
<name>A0A0F9A8S2_9ZZZZ</name>
<feature type="non-terminal residue" evidence="1">
    <location>
        <position position="1"/>
    </location>
</feature>
<accession>A0A0F9A8S2</accession>
<organism evidence="1">
    <name type="scientific">marine sediment metagenome</name>
    <dbReference type="NCBI Taxonomy" id="412755"/>
    <lineage>
        <taxon>unclassified sequences</taxon>
        <taxon>metagenomes</taxon>
        <taxon>ecological metagenomes</taxon>
    </lineage>
</organism>
<proteinExistence type="predicted"/>
<comment type="caution">
    <text evidence="1">The sequence shown here is derived from an EMBL/GenBank/DDBJ whole genome shotgun (WGS) entry which is preliminary data.</text>
</comment>
<protein>
    <submittedName>
        <fullName evidence="1">Uncharacterized protein</fullName>
    </submittedName>
</protein>
<evidence type="ECO:0000313" key="1">
    <source>
        <dbReference type="EMBL" id="KKL05860.1"/>
    </source>
</evidence>
<dbReference type="EMBL" id="LAZR01043946">
    <property type="protein sequence ID" value="KKL05860.1"/>
    <property type="molecule type" value="Genomic_DNA"/>
</dbReference>